<dbReference type="Proteomes" id="UP000093508">
    <property type="component" value="Unassembled WGS sequence"/>
</dbReference>
<evidence type="ECO:0000313" key="1">
    <source>
        <dbReference type="EMBL" id="OCA78487.1"/>
    </source>
</evidence>
<proteinExistence type="predicted"/>
<accession>A0ABX2X6M1</accession>
<keyword evidence="2" id="KW-1185">Reference proteome</keyword>
<name>A0ABX2X6M1_9FLAO</name>
<protein>
    <submittedName>
        <fullName evidence="1">Uncharacterized protein</fullName>
    </submittedName>
</protein>
<reference evidence="1 2" key="1">
    <citation type="submission" date="2016-07" db="EMBL/GenBank/DDBJ databases">
        <authorList>
            <person name="Jeong J.-J."/>
            <person name="Kim D.W."/>
            <person name="Sang M.K."/>
            <person name="Choi I.-G."/>
            <person name="Kim K.D."/>
        </authorList>
    </citation>
    <scope>NUCLEOTIDE SEQUENCE [LARGE SCALE GENOMIC DNA]</scope>
    <source>
        <strain evidence="1 2">C-26</strain>
    </source>
</reference>
<comment type="caution">
    <text evidence="1">The sequence shown here is derived from an EMBL/GenBank/DDBJ whole genome shotgun (WGS) entry which is preliminary data.</text>
</comment>
<evidence type="ECO:0000313" key="2">
    <source>
        <dbReference type="Proteomes" id="UP000093508"/>
    </source>
</evidence>
<organism evidence="1 2">
    <name type="scientific">Chryseobacterium contaminans</name>
    <dbReference type="NCBI Taxonomy" id="1423959"/>
    <lineage>
        <taxon>Bacteria</taxon>
        <taxon>Pseudomonadati</taxon>
        <taxon>Bacteroidota</taxon>
        <taxon>Flavobacteriia</taxon>
        <taxon>Flavobacteriales</taxon>
        <taxon>Weeksellaceae</taxon>
        <taxon>Chryseobacterium group</taxon>
        <taxon>Chryseobacterium</taxon>
    </lineage>
</organism>
<gene>
    <name evidence="1" type="ORF">BBH99_08520</name>
</gene>
<dbReference type="EMBL" id="MAYF01000212">
    <property type="protein sequence ID" value="OCA78487.1"/>
    <property type="molecule type" value="Genomic_DNA"/>
</dbReference>
<sequence>MAKFNKNLSYLRWLEKDLNLYPILELYFQVKNITIRFLQPKVNKSVHFFYKSHEIGLYLELKIINTTYFLIFGYN</sequence>